<evidence type="ECO:0000256" key="1">
    <source>
        <dbReference type="ARBA" id="ARBA00022737"/>
    </source>
</evidence>
<feature type="compositionally biased region" description="Basic residues" evidence="2">
    <location>
        <begin position="632"/>
        <end position="644"/>
    </location>
</feature>
<sequence>MAAAHPPVLYNSDLSCEIHDCHPATATTTIVKAKSPLRQQQFTRNNDSPPTVNNKNSQVYSQPSNPSSSSTIITSSSSSTQSLSQQQQVRRNRLYGQAPPDPRTTTRSKNTSSTPSSSRTSLTTKRSFSWPIPTTVKEVQTLYKQVVLDDSNNKQQHLELCNHMMQWIYHLKNEFSTANNNTSGSSANYSDSSLNKPDISLLRDAMETYARNLLRKLSKAARNMDNPGVVREAQFILASCYGSGKIGFTKDATKACAWYIQASKQNHCEGTYRTAVCYELGLGIKQDFNRAITYYHKGARLSHPSCMYRLGVILLYGYYKQTPQPRIAVCWLQRATTYLVFTNNNNSNSNISSNTSSNNCSGNSNSSLFSSFSASFSSSFSLPSSSFSSSSSSLLSSTTGSTCISTGATTNAEALPNALHALAMVQLTGECDKTSLIPDPAYAISLLHRAAKMGYEASQCKLGEFYETGIWVTADDVKSILWYTCAAKQGSPEGALGLSGWYLTGSNTPGVLPQSDRESFLWAKRAANTTIEPRDYYMGEKPIRLAVANGCYLVGHYLENGIGVDRNNMSMEEATLWYHKAAYLGHRRALKRLRRLSITQANFNQGLEEANNSNVDNNNNNNNTNNNNNNTKNRRRKSKKKHDRHSNNDNTNTCQLM</sequence>
<evidence type="ECO:0000313" key="4">
    <source>
        <dbReference type="Proteomes" id="UP000646827"/>
    </source>
</evidence>
<dbReference type="AlphaFoldDB" id="A0A8H7S407"/>
<evidence type="ECO:0000313" key="3">
    <source>
        <dbReference type="EMBL" id="KAG2223124.1"/>
    </source>
</evidence>
<dbReference type="Proteomes" id="UP000646827">
    <property type="component" value="Unassembled WGS sequence"/>
</dbReference>
<organism evidence="3 4">
    <name type="scientific">Circinella minor</name>
    <dbReference type="NCBI Taxonomy" id="1195481"/>
    <lineage>
        <taxon>Eukaryota</taxon>
        <taxon>Fungi</taxon>
        <taxon>Fungi incertae sedis</taxon>
        <taxon>Mucoromycota</taxon>
        <taxon>Mucoromycotina</taxon>
        <taxon>Mucoromycetes</taxon>
        <taxon>Mucorales</taxon>
        <taxon>Lichtheimiaceae</taxon>
        <taxon>Circinella</taxon>
    </lineage>
</organism>
<comment type="caution">
    <text evidence="3">The sequence shown here is derived from an EMBL/GenBank/DDBJ whole genome shotgun (WGS) entry which is preliminary data.</text>
</comment>
<dbReference type="Gene3D" id="1.25.40.10">
    <property type="entry name" value="Tetratricopeptide repeat domain"/>
    <property type="match status" value="2"/>
</dbReference>
<feature type="compositionally biased region" description="Low complexity" evidence="2">
    <location>
        <begin position="56"/>
        <end position="89"/>
    </location>
</feature>
<feature type="compositionally biased region" description="Polar residues" evidence="2">
    <location>
        <begin position="37"/>
        <end position="55"/>
    </location>
</feature>
<dbReference type="InterPro" id="IPR006597">
    <property type="entry name" value="Sel1-like"/>
</dbReference>
<name>A0A8H7S407_9FUNG</name>
<feature type="region of interest" description="Disordered" evidence="2">
    <location>
        <begin position="608"/>
        <end position="657"/>
    </location>
</feature>
<keyword evidence="4" id="KW-1185">Reference proteome</keyword>
<feature type="compositionally biased region" description="Low complexity" evidence="2">
    <location>
        <begin position="103"/>
        <end position="126"/>
    </location>
</feature>
<dbReference type="SMART" id="SM00671">
    <property type="entry name" value="SEL1"/>
    <property type="match status" value="7"/>
</dbReference>
<dbReference type="EMBL" id="JAEPRB010000067">
    <property type="protein sequence ID" value="KAG2223124.1"/>
    <property type="molecule type" value="Genomic_DNA"/>
</dbReference>
<evidence type="ECO:0000256" key="2">
    <source>
        <dbReference type="SAM" id="MobiDB-lite"/>
    </source>
</evidence>
<feature type="region of interest" description="Disordered" evidence="2">
    <location>
        <begin position="35"/>
        <end position="126"/>
    </location>
</feature>
<dbReference type="InterPro" id="IPR051726">
    <property type="entry name" value="Chitin_Synth_Reg"/>
</dbReference>
<gene>
    <name evidence="3" type="ORF">INT45_005680</name>
</gene>
<feature type="compositionally biased region" description="Low complexity" evidence="2">
    <location>
        <begin position="611"/>
        <end position="631"/>
    </location>
</feature>
<dbReference type="SUPFAM" id="SSF81901">
    <property type="entry name" value="HCP-like"/>
    <property type="match status" value="2"/>
</dbReference>
<dbReference type="PANTHER" id="PTHR46430">
    <property type="entry name" value="PROTEIN SKT5-RELATED"/>
    <property type="match status" value="1"/>
</dbReference>
<keyword evidence="1" id="KW-0677">Repeat</keyword>
<protein>
    <submittedName>
        <fullName evidence="3">Uncharacterized protein</fullName>
    </submittedName>
</protein>
<reference evidence="3 4" key="1">
    <citation type="submission" date="2020-12" db="EMBL/GenBank/DDBJ databases">
        <title>Metabolic potential, ecology and presence of endohyphal bacteria is reflected in genomic diversity of Mucoromycotina.</title>
        <authorList>
            <person name="Muszewska A."/>
            <person name="Okrasinska A."/>
            <person name="Steczkiewicz K."/>
            <person name="Drgas O."/>
            <person name="Orlowska M."/>
            <person name="Perlinska-Lenart U."/>
            <person name="Aleksandrzak-Piekarczyk T."/>
            <person name="Szatraj K."/>
            <person name="Zielenkiewicz U."/>
            <person name="Pilsyk S."/>
            <person name="Malc E."/>
            <person name="Mieczkowski P."/>
            <person name="Kruszewska J.S."/>
            <person name="Biernat P."/>
            <person name="Pawlowska J."/>
        </authorList>
    </citation>
    <scope>NUCLEOTIDE SEQUENCE [LARGE SCALE GENOMIC DNA]</scope>
    <source>
        <strain evidence="3 4">CBS 142.35</strain>
    </source>
</reference>
<dbReference type="Pfam" id="PF08238">
    <property type="entry name" value="Sel1"/>
    <property type="match status" value="7"/>
</dbReference>
<dbReference type="InterPro" id="IPR011990">
    <property type="entry name" value="TPR-like_helical_dom_sf"/>
</dbReference>
<proteinExistence type="predicted"/>
<dbReference type="OrthoDB" id="272077at2759"/>
<accession>A0A8H7S407</accession>